<dbReference type="FunCoup" id="A0A2P5FAY7">
    <property type="interactions" value="53"/>
</dbReference>
<keyword evidence="5" id="KW-1003">Cell membrane</keyword>
<evidence type="ECO:0000256" key="11">
    <source>
        <dbReference type="ARBA" id="ARBA00023288"/>
    </source>
</evidence>
<keyword evidence="7 13" id="KW-0732">Signal</keyword>
<dbReference type="Proteomes" id="UP000237000">
    <property type="component" value="Unassembled WGS sequence"/>
</dbReference>
<dbReference type="InParanoid" id="A0A2P5FAY7"/>
<keyword evidence="9" id="KW-1015">Disulfide bond</keyword>
<dbReference type="Pfam" id="PF14368">
    <property type="entry name" value="LTP_2"/>
    <property type="match status" value="1"/>
</dbReference>
<proteinExistence type="inferred from homology"/>
<dbReference type="CDD" id="cd00010">
    <property type="entry name" value="AAI_LTSS"/>
    <property type="match status" value="1"/>
</dbReference>
<dbReference type="InterPro" id="IPR036312">
    <property type="entry name" value="Bifun_inhib/LTP/seed_sf"/>
</dbReference>
<keyword evidence="16" id="KW-1185">Reference proteome</keyword>
<evidence type="ECO:0000313" key="16">
    <source>
        <dbReference type="Proteomes" id="UP000237000"/>
    </source>
</evidence>
<evidence type="ECO:0000256" key="4">
    <source>
        <dbReference type="ARBA" id="ARBA00022448"/>
    </source>
</evidence>
<evidence type="ECO:0000256" key="2">
    <source>
        <dbReference type="ARBA" id="ARBA00004609"/>
    </source>
</evidence>
<keyword evidence="10" id="KW-0325">Glycoprotein</keyword>
<keyword evidence="6" id="KW-0336">GPI-anchor</keyword>
<comment type="similarity">
    <text evidence="3">Belongs to the plant LTP family.</text>
</comment>
<feature type="region of interest" description="Disordered" evidence="12">
    <location>
        <begin position="134"/>
        <end position="194"/>
    </location>
</feature>
<keyword evidence="6" id="KW-0472">Membrane</keyword>
<keyword evidence="8" id="KW-0446">Lipid-binding</keyword>
<dbReference type="GO" id="GO:0098552">
    <property type="term" value="C:side of membrane"/>
    <property type="evidence" value="ECO:0007669"/>
    <property type="project" value="UniProtKB-KW"/>
</dbReference>
<name>A0A2P5FAY7_TREOI</name>
<comment type="function">
    <text evidence="1">Plant non-specific lipid-transfer proteins transfer phospholipids as well as galactolipids across membranes. May play a role in wax or cutin deposition in the cell walls of expanding epidermal cells and certain secretory tissues.</text>
</comment>
<dbReference type="STRING" id="63057.A0A2P5FAY7"/>
<evidence type="ECO:0000256" key="12">
    <source>
        <dbReference type="SAM" id="MobiDB-lite"/>
    </source>
</evidence>
<organism evidence="15 16">
    <name type="scientific">Trema orientale</name>
    <name type="common">Charcoal tree</name>
    <name type="synonym">Celtis orientalis</name>
    <dbReference type="NCBI Taxonomy" id="63057"/>
    <lineage>
        <taxon>Eukaryota</taxon>
        <taxon>Viridiplantae</taxon>
        <taxon>Streptophyta</taxon>
        <taxon>Embryophyta</taxon>
        <taxon>Tracheophyta</taxon>
        <taxon>Spermatophyta</taxon>
        <taxon>Magnoliopsida</taxon>
        <taxon>eudicotyledons</taxon>
        <taxon>Gunneridae</taxon>
        <taxon>Pentapetalae</taxon>
        <taxon>rosids</taxon>
        <taxon>fabids</taxon>
        <taxon>Rosales</taxon>
        <taxon>Cannabaceae</taxon>
        <taxon>Trema</taxon>
    </lineage>
</organism>
<protein>
    <submittedName>
        <fullName evidence="15">Bifunctional inhibitor/plant lipid transfer protein/seed storage helical domain containing protein</fullName>
    </submittedName>
</protein>
<gene>
    <name evidence="15" type="ORF">TorRG33x02_091370</name>
</gene>
<keyword evidence="4" id="KW-0813">Transport</keyword>
<dbReference type="GO" id="GO:0005886">
    <property type="term" value="C:plasma membrane"/>
    <property type="evidence" value="ECO:0007669"/>
    <property type="project" value="UniProtKB-SubCell"/>
</dbReference>
<dbReference type="GO" id="GO:0008289">
    <property type="term" value="F:lipid binding"/>
    <property type="evidence" value="ECO:0007669"/>
    <property type="project" value="UniProtKB-KW"/>
</dbReference>
<evidence type="ECO:0000313" key="15">
    <source>
        <dbReference type="EMBL" id="PON94938.1"/>
    </source>
</evidence>
<sequence length="225" mass="22940">MEGFKTFQSAAVLSAYILILISSVKSVNGQISTPCTFTMITSFTPCLNFITGSSSNGSSSPTRGCCSSLKALMSSGMDCACLLVTANVPFQLPINRTLAISLPRACNMNVPIQCKSAGAPLPAPGTRTLMAAGPATLLSPSSPPEADSPFSPRASKVSATAPAPESEATEELAPAASPAIEPEGPTTNPGIRPVLGPPASASSLSHVIPPIFLLQIVIGTIVLIM</sequence>
<evidence type="ECO:0000256" key="9">
    <source>
        <dbReference type="ARBA" id="ARBA00023157"/>
    </source>
</evidence>
<evidence type="ECO:0000256" key="1">
    <source>
        <dbReference type="ARBA" id="ARBA00003211"/>
    </source>
</evidence>
<dbReference type="InterPro" id="IPR016140">
    <property type="entry name" value="Bifunc_inhib/LTP/seed_store"/>
</dbReference>
<evidence type="ECO:0000256" key="8">
    <source>
        <dbReference type="ARBA" id="ARBA00023121"/>
    </source>
</evidence>
<dbReference type="Gene3D" id="1.10.110.10">
    <property type="entry name" value="Plant lipid-transfer and hydrophobic proteins"/>
    <property type="match status" value="1"/>
</dbReference>
<dbReference type="AlphaFoldDB" id="A0A2P5FAY7"/>
<dbReference type="OrthoDB" id="1914452at2759"/>
<feature type="compositionally biased region" description="Low complexity" evidence="12">
    <location>
        <begin position="158"/>
        <end position="179"/>
    </location>
</feature>
<evidence type="ECO:0000256" key="10">
    <source>
        <dbReference type="ARBA" id="ARBA00023180"/>
    </source>
</evidence>
<dbReference type="PANTHER" id="PTHR33044">
    <property type="entry name" value="BIFUNCTIONAL INHIBITOR/LIPID-TRANSFER PROTEIN/SEED STORAGE 2S ALBUMIN SUPERFAMILY PROTEIN-RELATED"/>
    <property type="match status" value="1"/>
</dbReference>
<feature type="domain" description="Bifunctional inhibitor/plant lipid transfer protein/seed storage helical" evidence="14">
    <location>
        <begin position="35"/>
        <end position="114"/>
    </location>
</feature>
<dbReference type="SMART" id="SM00499">
    <property type="entry name" value="AAI"/>
    <property type="match status" value="1"/>
</dbReference>
<accession>A0A2P5FAY7</accession>
<evidence type="ECO:0000256" key="5">
    <source>
        <dbReference type="ARBA" id="ARBA00022475"/>
    </source>
</evidence>
<feature type="chain" id="PRO_5015135269" evidence="13">
    <location>
        <begin position="30"/>
        <end position="225"/>
    </location>
</feature>
<dbReference type="SUPFAM" id="SSF47699">
    <property type="entry name" value="Bifunctional inhibitor/lipid-transfer protein/seed storage 2S albumin"/>
    <property type="match status" value="1"/>
</dbReference>
<comment type="subcellular location">
    <subcellularLocation>
        <location evidence="2">Cell membrane</location>
        <topology evidence="2">Lipid-anchor</topology>
        <topology evidence="2">GPI-anchor</topology>
    </subcellularLocation>
</comment>
<dbReference type="EMBL" id="JXTC01000047">
    <property type="protein sequence ID" value="PON94938.1"/>
    <property type="molecule type" value="Genomic_DNA"/>
</dbReference>
<comment type="caution">
    <text evidence="15">The sequence shown here is derived from an EMBL/GenBank/DDBJ whole genome shotgun (WGS) entry which is preliminary data.</text>
</comment>
<evidence type="ECO:0000256" key="3">
    <source>
        <dbReference type="ARBA" id="ARBA00009748"/>
    </source>
</evidence>
<evidence type="ECO:0000256" key="6">
    <source>
        <dbReference type="ARBA" id="ARBA00022622"/>
    </source>
</evidence>
<evidence type="ECO:0000256" key="13">
    <source>
        <dbReference type="SAM" id="SignalP"/>
    </source>
</evidence>
<reference evidence="16" key="1">
    <citation type="submission" date="2016-06" db="EMBL/GenBank/DDBJ databases">
        <title>Parallel loss of symbiosis genes in relatives of nitrogen-fixing non-legume Parasponia.</title>
        <authorList>
            <person name="Van Velzen R."/>
            <person name="Holmer R."/>
            <person name="Bu F."/>
            <person name="Rutten L."/>
            <person name="Van Zeijl A."/>
            <person name="Liu W."/>
            <person name="Santuari L."/>
            <person name="Cao Q."/>
            <person name="Sharma T."/>
            <person name="Shen D."/>
            <person name="Roswanjaya Y."/>
            <person name="Wardhani T."/>
            <person name="Kalhor M.S."/>
            <person name="Jansen J."/>
            <person name="Van den Hoogen J."/>
            <person name="Gungor B."/>
            <person name="Hartog M."/>
            <person name="Hontelez J."/>
            <person name="Verver J."/>
            <person name="Yang W.-C."/>
            <person name="Schijlen E."/>
            <person name="Repin R."/>
            <person name="Schilthuizen M."/>
            <person name="Schranz E."/>
            <person name="Heidstra R."/>
            <person name="Miyata K."/>
            <person name="Fedorova E."/>
            <person name="Kohlen W."/>
            <person name="Bisseling T."/>
            <person name="Smit S."/>
            <person name="Geurts R."/>
        </authorList>
    </citation>
    <scope>NUCLEOTIDE SEQUENCE [LARGE SCALE GENOMIC DNA]</scope>
    <source>
        <strain evidence="16">cv. RG33-2</strain>
    </source>
</reference>
<evidence type="ECO:0000256" key="7">
    <source>
        <dbReference type="ARBA" id="ARBA00022729"/>
    </source>
</evidence>
<dbReference type="InterPro" id="IPR043325">
    <property type="entry name" value="LTSS"/>
</dbReference>
<evidence type="ECO:0000259" key="14">
    <source>
        <dbReference type="SMART" id="SM00499"/>
    </source>
</evidence>
<feature type="signal peptide" evidence="13">
    <location>
        <begin position="1"/>
        <end position="29"/>
    </location>
</feature>
<keyword evidence="11" id="KW-0449">Lipoprotein</keyword>